<dbReference type="EMBL" id="BLAY01000120">
    <property type="protein sequence ID" value="GET41375.1"/>
    <property type="molecule type" value="Genomic_DNA"/>
</dbReference>
<comment type="caution">
    <text evidence="2">The sequence shown here is derived from an EMBL/GenBank/DDBJ whole genome shotgun (WGS) entry which is preliminary data.</text>
</comment>
<evidence type="ECO:0000313" key="2">
    <source>
        <dbReference type="EMBL" id="GET41375.1"/>
    </source>
</evidence>
<name>A0AAV3XHJ9_9CYAN</name>
<dbReference type="InterPro" id="IPR001387">
    <property type="entry name" value="Cro/C1-type_HTH"/>
</dbReference>
<sequence>MSQEEFARAIGTSARTVSRWEAGDNIPTFTIAQMKALDRLLRSRSKTLDDLPDEFGPTGQVS</sequence>
<gene>
    <name evidence="2" type="ORF">MiSe_61870</name>
</gene>
<feature type="domain" description="HTH cro/C1-type" evidence="1">
    <location>
        <begin position="1"/>
        <end position="33"/>
    </location>
</feature>
<dbReference type="CDD" id="cd00093">
    <property type="entry name" value="HTH_XRE"/>
    <property type="match status" value="1"/>
</dbReference>
<evidence type="ECO:0000313" key="3">
    <source>
        <dbReference type="Proteomes" id="UP001050975"/>
    </source>
</evidence>
<dbReference type="InterPro" id="IPR010982">
    <property type="entry name" value="Lambda_DNA-bd_dom_sf"/>
</dbReference>
<dbReference type="Pfam" id="PF01381">
    <property type="entry name" value="HTH_3"/>
    <property type="match status" value="1"/>
</dbReference>
<dbReference type="Gene3D" id="1.10.260.40">
    <property type="entry name" value="lambda repressor-like DNA-binding domains"/>
    <property type="match status" value="1"/>
</dbReference>
<dbReference type="GO" id="GO:0003677">
    <property type="term" value="F:DNA binding"/>
    <property type="evidence" value="ECO:0007669"/>
    <property type="project" value="InterPro"/>
</dbReference>
<organism evidence="2 3">
    <name type="scientific">Microseira wollei NIES-4236</name>
    <dbReference type="NCBI Taxonomy" id="2530354"/>
    <lineage>
        <taxon>Bacteria</taxon>
        <taxon>Bacillati</taxon>
        <taxon>Cyanobacteriota</taxon>
        <taxon>Cyanophyceae</taxon>
        <taxon>Oscillatoriophycideae</taxon>
        <taxon>Aerosakkonematales</taxon>
        <taxon>Aerosakkonemataceae</taxon>
        <taxon>Microseira</taxon>
    </lineage>
</organism>
<keyword evidence="3" id="KW-1185">Reference proteome</keyword>
<dbReference type="SUPFAM" id="SSF47413">
    <property type="entry name" value="lambda repressor-like DNA-binding domains"/>
    <property type="match status" value="1"/>
</dbReference>
<dbReference type="AlphaFoldDB" id="A0AAV3XHJ9"/>
<dbReference type="PROSITE" id="PS50943">
    <property type="entry name" value="HTH_CROC1"/>
    <property type="match status" value="1"/>
</dbReference>
<reference evidence="2" key="1">
    <citation type="submission" date="2019-10" db="EMBL/GenBank/DDBJ databases">
        <title>Draft genome sequece of Microseira wollei NIES-4236.</title>
        <authorList>
            <person name="Yamaguchi H."/>
            <person name="Suzuki S."/>
            <person name="Kawachi M."/>
        </authorList>
    </citation>
    <scope>NUCLEOTIDE SEQUENCE</scope>
    <source>
        <strain evidence="2">NIES-4236</strain>
    </source>
</reference>
<proteinExistence type="predicted"/>
<evidence type="ECO:0000259" key="1">
    <source>
        <dbReference type="PROSITE" id="PS50943"/>
    </source>
</evidence>
<protein>
    <submittedName>
        <fullName evidence="2">Helix-turn-helix domain protein</fullName>
    </submittedName>
</protein>
<dbReference type="Proteomes" id="UP001050975">
    <property type="component" value="Unassembled WGS sequence"/>
</dbReference>
<accession>A0AAV3XHJ9</accession>